<evidence type="ECO:0008006" key="4">
    <source>
        <dbReference type="Google" id="ProtNLM"/>
    </source>
</evidence>
<evidence type="ECO:0000256" key="1">
    <source>
        <dbReference type="SAM" id="Phobius"/>
    </source>
</evidence>
<feature type="transmembrane region" description="Helical" evidence="1">
    <location>
        <begin position="35"/>
        <end position="67"/>
    </location>
</feature>
<feature type="transmembrane region" description="Helical" evidence="1">
    <location>
        <begin position="132"/>
        <end position="154"/>
    </location>
</feature>
<feature type="transmembrane region" description="Helical" evidence="1">
    <location>
        <begin position="160"/>
        <end position="178"/>
    </location>
</feature>
<dbReference type="PANTHER" id="PTHR40076">
    <property type="entry name" value="MEMBRANE PROTEIN-RELATED"/>
    <property type="match status" value="1"/>
</dbReference>
<dbReference type="AlphaFoldDB" id="A0A3R8UQ70"/>
<accession>A0A3R8UQ70</accession>
<evidence type="ECO:0000313" key="3">
    <source>
        <dbReference type="Proteomes" id="UP000267844"/>
    </source>
</evidence>
<feature type="transmembrane region" description="Helical" evidence="1">
    <location>
        <begin position="199"/>
        <end position="228"/>
    </location>
</feature>
<organism evidence="2 3">
    <name type="scientific">Empedobacter falsenii</name>
    <dbReference type="NCBI Taxonomy" id="343874"/>
    <lineage>
        <taxon>Bacteria</taxon>
        <taxon>Pseudomonadati</taxon>
        <taxon>Bacteroidota</taxon>
        <taxon>Flavobacteriia</taxon>
        <taxon>Flavobacteriales</taxon>
        <taxon>Weeksellaceae</taxon>
        <taxon>Empedobacter</taxon>
    </lineage>
</organism>
<comment type="caution">
    <text evidence="2">The sequence shown here is derived from an EMBL/GenBank/DDBJ whole genome shotgun (WGS) entry which is preliminary data.</text>
</comment>
<dbReference type="InterPro" id="IPR010380">
    <property type="entry name" value="DUF975"/>
</dbReference>
<feature type="transmembrane region" description="Helical" evidence="1">
    <location>
        <begin position="87"/>
        <end position="111"/>
    </location>
</feature>
<dbReference type="PANTHER" id="PTHR40076:SF1">
    <property type="entry name" value="MEMBRANE PROTEIN"/>
    <property type="match status" value="1"/>
</dbReference>
<dbReference type="Proteomes" id="UP000267844">
    <property type="component" value="Unassembled WGS sequence"/>
</dbReference>
<gene>
    <name evidence="2" type="ORF">EGI89_06690</name>
</gene>
<keyword evidence="1" id="KW-0812">Transmembrane</keyword>
<dbReference type="EMBL" id="RHPO01000010">
    <property type="protein sequence ID" value="RRT92165.1"/>
    <property type="molecule type" value="Genomic_DNA"/>
</dbReference>
<keyword evidence="1" id="KW-0472">Membrane</keyword>
<evidence type="ECO:0000313" key="2">
    <source>
        <dbReference type="EMBL" id="RRT92165.1"/>
    </source>
</evidence>
<protein>
    <recommendedName>
        <fullName evidence="4">DUF975 family protein</fullName>
    </recommendedName>
</protein>
<sequence length="264" mass="29060">MDDRIRQRIEEIKQRGVNINVGDIFSKSWEIFSGIALYAILAIVITFAISFMINFFLGLIISAPTMVINDPSDLNEVFAEASSPLAWVSNIVSIVVAAALAPITVSILTMAKKFNKHQNPDFSDLFVHYKDGKFGVIFTTYLAVQFLGFIGILLCIVPGFIFYVTSILAIPFVLFTSFTTTEAIKSSVSILFKNFGSAFVFCLACFGVAILGVLACGVGLLVAMPLIYIATYVLYETVIGTEDNEQSEIDQIGTDIYKDNPYMK</sequence>
<name>A0A3R8UQ70_9FLAO</name>
<dbReference type="RefSeq" id="WP_125349622.1">
    <property type="nucleotide sequence ID" value="NZ_JAAGKM010000012.1"/>
</dbReference>
<keyword evidence="1" id="KW-1133">Transmembrane helix</keyword>
<reference evidence="2 3" key="1">
    <citation type="submission" date="2018-10" db="EMBL/GenBank/DDBJ databases">
        <title>Transmission dynamics of multidrug resistant bacteria on intensive care unit surfaces.</title>
        <authorList>
            <person name="D'Souza A.W."/>
            <person name="Potter R.F."/>
            <person name="Wallace M."/>
            <person name="Shupe A."/>
            <person name="Patel S."/>
            <person name="Sun S."/>
            <person name="Gul D."/>
            <person name="Kwon J.H."/>
            <person name="Andleeb S."/>
            <person name="Burnham C.-A.D."/>
            <person name="Dantas G."/>
        </authorList>
    </citation>
    <scope>NUCLEOTIDE SEQUENCE [LARGE SCALE GENOMIC DNA]</scope>
    <source>
        <strain evidence="2 3">WF_348</strain>
    </source>
</reference>
<proteinExistence type="predicted"/>